<dbReference type="OrthoDB" id="5309565at2759"/>
<evidence type="ECO:0000259" key="3">
    <source>
        <dbReference type="Pfam" id="PF05532"/>
    </source>
</evidence>
<feature type="compositionally biased region" description="Basic and acidic residues" evidence="2">
    <location>
        <begin position="34"/>
        <end position="46"/>
    </location>
</feature>
<evidence type="ECO:0000256" key="2">
    <source>
        <dbReference type="SAM" id="MobiDB-lite"/>
    </source>
</evidence>
<feature type="compositionally biased region" description="Polar residues" evidence="2">
    <location>
        <begin position="77"/>
        <end position="86"/>
    </location>
</feature>
<sequence length="183" mass="18565">MSGNKDQTSTLQSVVDKASAAISSGIGALTGNPADKREAETKRATADAESDLSHAAAKAGPFTITPSGAAKDDPNRSAGSWNQTVGSAKEAVGGLVGAEGLKQEGARQNEEGKAQEAEGQVKDLGKGLSDRVGGAIGGAVAGLTGNAAQQSEAQRQHDEGKARQRGVEADLQKQVEKDPDFKA</sequence>
<keyword evidence="5" id="KW-1185">Reference proteome</keyword>
<proteinExistence type="inferred from homology"/>
<evidence type="ECO:0000313" key="4">
    <source>
        <dbReference type="EMBL" id="KAF1965947.1"/>
    </source>
</evidence>
<dbReference type="Proteomes" id="UP000800036">
    <property type="component" value="Unassembled WGS sequence"/>
</dbReference>
<evidence type="ECO:0000313" key="5">
    <source>
        <dbReference type="Proteomes" id="UP000800036"/>
    </source>
</evidence>
<dbReference type="SUPFAM" id="SSF69047">
    <property type="entry name" value="Hypothetical protein YjbJ"/>
    <property type="match status" value="1"/>
</dbReference>
<feature type="compositionally biased region" description="Basic and acidic residues" evidence="2">
    <location>
        <begin position="101"/>
        <end position="129"/>
    </location>
</feature>
<accession>A0A6A5UXY9</accession>
<feature type="region of interest" description="Disordered" evidence="2">
    <location>
        <begin position="24"/>
        <end position="183"/>
    </location>
</feature>
<dbReference type="EMBL" id="ML976753">
    <property type="protein sequence ID" value="KAF1965947.1"/>
    <property type="molecule type" value="Genomic_DNA"/>
</dbReference>
<reference evidence="4" key="1">
    <citation type="journal article" date="2020" name="Stud. Mycol.">
        <title>101 Dothideomycetes genomes: a test case for predicting lifestyles and emergence of pathogens.</title>
        <authorList>
            <person name="Haridas S."/>
            <person name="Albert R."/>
            <person name="Binder M."/>
            <person name="Bloem J."/>
            <person name="Labutti K."/>
            <person name="Salamov A."/>
            <person name="Andreopoulos B."/>
            <person name="Baker S."/>
            <person name="Barry K."/>
            <person name="Bills G."/>
            <person name="Bluhm B."/>
            <person name="Cannon C."/>
            <person name="Castanera R."/>
            <person name="Culley D."/>
            <person name="Daum C."/>
            <person name="Ezra D."/>
            <person name="Gonzalez J."/>
            <person name="Henrissat B."/>
            <person name="Kuo A."/>
            <person name="Liang C."/>
            <person name="Lipzen A."/>
            <person name="Lutzoni F."/>
            <person name="Magnuson J."/>
            <person name="Mondo S."/>
            <person name="Nolan M."/>
            <person name="Ohm R."/>
            <person name="Pangilinan J."/>
            <person name="Park H.-J."/>
            <person name="Ramirez L."/>
            <person name="Alfaro M."/>
            <person name="Sun H."/>
            <person name="Tritt A."/>
            <person name="Yoshinaga Y."/>
            <person name="Zwiers L.-H."/>
            <person name="Turgeon B."/>
            <person name="Goodwin S."/>
            <person name="Spatafora J."/>
            <person name="Crous P."/>
            <person name="Grigoriev I."/>
        </authorList>
    </citation>
    <scope>NUCLEOTIDE SEQUENCE</scope>
    <source>
        <strain evidence="4">CBS 107.79</strain>
    </source>
</reference>
<gene>
    <name evidence="4" type="ORF">BU23DRAFT_584719</name>
</gene>
<dbReference type="PANTHER" id="PTHR40460:SF1">
    <property type="entry name" value="CSBD-LIKE DOMAIN-CONTAINING PROTEIN"/>
    <property type="match status" value="1"/>
</dbReference>
<feature type="domain" description="CsbD-like" evidence="3">
    <location>
        <begin position="77"/>
        <end position="126"/>
    </location>
</feature>
<dbReference type="InterPro" id="IPR008462">
    <property type="entry name" value="CsbD"/>
</dbReference>
<organism evidence="4 5">
    <name type="scientific">Bimuria novae-zelandiae CBS 107.79</name>
    <dbReference type="NCBI Taxonomy" id="1447943"/>
    <lineage>
        <taxon>Eukaryota</taxon>
        <taxon>Fungi</taxon>
        <taxon>Dikarya</taxon>
        <taxon>Ascomycota</taxon>
        <taxon>Pezizomycotina</taxon>
        <taxon>Dothideomycetes</taxon>
        <taxon>Pleosporomycetidae</taxon>
        <taxon>Pleosporales</taxon>
        <taxon>Massarineae</taxon>
        <taxon>Didymosphaeriaceae</taxon>
        <taxon>Bimuria</taxon>
    </lineage>
</organism>
<feature type="compositionally biased region" description="Basic and acidic residues" evidence="2">
    <location>
        <begin position="154"/>
        <end position="183"/>
    </location>
</feature>
<dbReference type="AlphaFoldDB" id="A0A6A5UXY9"/>
<protein>
    <recommendedName>
        <fullName evidence="3">CsbD-like domain-containing protein</fullName>
    </recommendedName>
</protein>
<dbReference type="Pfam" id="PF05532">
    <property type="entry name" value="CsbD"/>
    <property type="match status" value="1"/>
</dbReference>
<dbReference type="InterPro" id="IPR036629">
    <property type="entry name" value="YjbJ_sf"/>
</dbReference>
<dbReference type="PANTHER" id="PTHR40460">
    <property type="entry name" value="CHROMOSOME 1, WHOLE GENOME SHOTGUN SEQUENCE"/>
    <property type="match status" value="1"/>
</dbReference>
<evidence type="ECO:0000256" key="1">
    <source>
        <dbReference type="ARBA" id="ARBA00009129"/>
    </source>
</evidence>
<name>A0A6A5UXY9_9PLEO</name>
<comment type="similarity">
    <text evidence="1">Belongs to the UPF0337 (CsbD) family.</text>
</comment>